<dbReference type="PANTHER" id="PTHR27001">
    <property type="entry name" value="OS01G0253100 PROTEIN"/>
    <property type="match status" value="1"/>
</dbReference>
<reference evidence="4" key="1">
    <citation type="submission" date="2022-05" db="EMBL/GenBank/DDBJ databases">
        <title>The Musa troglodytarum L. genome provides insights into the mechanism of non-climacteric behaviour and enrichment of carotenoids.</title>
        <authorList>
            <person name="Wang J."/>
        </authorList>
    </citation>
    <scope>NUCLEOTIDE SEQUENCE</scope>
    <source>
        <tissue evidence="4">Leaf</tissue>
    </source>
</reference>
<proteinExistence type="predicted"/>
<dbReference type="SUPFAM" id="SSF56112">
    <property type="entry name" value="Protein kinase-like (PK-like)"/>
    <property type="match status" value="1"/>
</dbReference>
<feature type="domain" description="Protein kinase" evidence="3">
    <location>
        <begin position="1"/>
        <end position="169"/>
    </location>
</feature>
<evidence type="ECO:0000256" key="2">
    <source>
        <dbReference type="ARBA" id="ARBA00022840"/>
    </source>
</evidence>
<dbReference type="InterPro" id="IPR011009">
    <property type="entry name" value="Kinase-like_dom_sf"/>
</dbReference>
<organism evidence="4 5">
    <name type="scientific">Musa troglodytarum</name>
    <name type="common">fe'i banana</name>
    <dbReference type="NCBI Taxonomy" id="320322"/>
    <lineage>
        <taxon>Eukaryota</taxon>
        <taxon>Viridiplantae</taxon>
        <taxon>Streptophyta</taxon>
        <taxon>Embryophyta</taxon>
        <taxon>Tracheophyta</taxon>
        <taxon>Spermatophyta</taxon>
        <taxon>Magnoliopsida</taxon>
        <taxon>Liliopsida</taxon>
        <taxon>Zingiberales</taxon>
        <taxon>Musaceae</taxon>
        <taxon>Musa</taxon>
    </lineage>
</organism>
<evidence type="ECO:0000313" key="5">
    <source>
        <dbReference type="Proteomes" id="UP001055439"/>
    </source>
</evidence>
<dbReference type="AlphaFoldDB" id="A0A9E7GZ91"/>
<keyword evidence="2" id="KW-0067">ATP-binding</keyword>
<evidence type="ECO:0000313" key="4">
    <source>
        <dbReference type="EMBL" id="URE20757.1"/>
    </source>
</evidence>
<dbReference type="Gene3D" id="1.10.510.10">
    <property type="entry name" value="Transferase(Phosphotransferase) domain 1"/>
    <property type="match status" value="1"/>
</dbReference>
<sequence length="169" mass="19181">MTSRTIPFYQVKTVSVGTLLFSFEMELIRYLHEVCAPSVVHKNIKSSNILLDAELNPHLADCGLAVFFECTLFSKPRTEQSLVRWAASQLHDIDALAQMMDPASLRQSHCLDLLMSSLSVFRPEPEFRPAMSEVVQSLVRCVQRTSIGKRMGRDLNTSRRSNDSNHGYY</sequence>
<gene>
    <name evidence="4" type="ORF">MUK42_10479</name>
</gene>
<accession>A0A9E7GZ91</accession>
<keyword evidence="1" id="KW-0547">Nucleotide-binding</keyword>
<dbReference type="OrthoDB" id="785175at2759"/>
<dbReference type="InterPro" id="IPR000719">
    <property type="entry name" value="Prot_kinase_dom"/>
</dbReference>
<dbReference type="EMBL" id="CP097509">
    <property type="protein sequence ID" value="URE20757.1"/>
    <property type="molecule type" value="Genomic_DNA"/>
</dbReference>
<dbReference type="GO" id="GO:0005524">
    <property type="term" value="F:ATP binding"/>
    <property type="evidence" value="ECO:0007669"/>
    <property type="project" value="UniProtKB-KW"/>
</dbReference>
<dbReference type="Proteomes" id="UP001055439">
    <property type="component" value="Chromosome 7"/>
</dbReference>
<dbReference type="PROSITE" id="PS50011">
    <property type="entry name" value="PROTEIN_KINASE_DOM"/>
    <property type="match status" value="1"/>
</dbReference>
<evidence type="ECO:0000259" key="3">
    <source>
        <dbReference type="PROSITE" id="PS50011"/>
    </source>
</evidence>
<dbReference type="PANTHER" id="PTHR27001:SF858">
    <property type="entry name" value="PROTEIN STRUBBELIG-RECEPTOR FAMILY 5"/>
    <property type="match status" value="1"/>
</dbReference>
<dbReference type="GO" id="GO:0005886">
    <property type="term" value="C:plasma membrane"/>
    <property type="evidence" value="ECO:0007669"/>
    <property type="project" value="TreeGrafter"/>
</dbReference>
<protein>
    <submittedName>
        <fullName evidence="4">Strubbelig-receptor family</fullName>
    </submittedName>
</protein>
<dbReference type="GO" id="GO:0004672">
    <property type="term" value="F:protein kinase activity"/>
    <property type="evidence" value="ECO:0007669"/>
    <property type="project" value="InterPro"/>
</dbReference>
<evidence type="ECO:0000256" key="1">
    <source>
        <dbReference type="ARBA" id="ARBA00022741"/>
    </source>
</evidence>
<keyword evidence="5" id="KW-1185">Reference proteome</keyword>
<name>A0A9E7GZ91_9LILI</name>